<dbReference type="Proteomes" id="UP001589628">
    <property type="component" value="Unassembled WGS sequence"/>
</dbReference>
<dbReference type="EC" id="2.7.13.3" evidence="2"/>
<reference evidence="9 10" key="1">
    <citation type="submission" date="2024-09" db="EMBL/GenBank/DDBJ databases">
        <authorList>
            <person name="Sun Q."/>
            <person name="Mori K."/>
        </authorList>
    </citation>
    <scope>NUCLEOTIDE SEQUENCE [LARGE SCALE GENOMIC DNA]</scope>
    <source>
        <strain evidence="9 10">ATCC 51285</strain>
    </source>
</reference>
<dbReference type="RefSeq" id="WP_027312638.1">
    <property type="nucleotide sequence ID" value="NZ_JBHLZN010000006.1"/>
</dbReference>
<dbReference type="InterPro" id="IPR036890">
    <property type="entry name" value="HATPase_C_sf"/>
</dbReference>
<evidence type="ECO:0000256" key="5">
    <source>
        <dbReference type="ARBA" id="ARBA00022777"/>
    </source>
</evidence>
<evidence type="ECO:0000256" key="6">
    <source>
        <dbReference type="ARBA" id="ARBA00022840"/>
    </source>
</evidence>
<evidence type="ECO:0000256" key="4">
    <source>
        <dbReference type="ARBA" id="ARBA00022741"/>
    </source>
</evidence>
<gene>
    <name evidence="9" type="ORF">ACFFLH_15095</name>
</gene>
<dbReference type="InterPro" id="IPR050351">
    <property type="entry name" value="BphY/WalK/GraS-like"/>
</dbReference>
<accession>A0ABV5ZES2</accession>
<keyword evidence="4" id="KW-0547">Nucleotide-binding</keyword>
<evidence type="ECO:0000259" key="8">
    <source>
        <dbReference type="PROSITE" id="PS50109"/>
    </source>
</evidence>
<organism evidence="9 10">
    <name type="scientific">Balneatrix alpica</name>
    <dbReference type="NCBI Taxonomy" id="75684"/>
    <lineage>
        <taxon>Bacteria</taxon>
        <taxon>Pseudomonadati</taxon>
        <taxon>Pseudomonadota</taxon>
        <taxon>Gammaproteobacteria</taxon>
        <taxon>Oceanospirillales</taxon>
        <taxon>Balneatrichaceae</taxon>
        <taxon>Balneatrix</taxon>
    </lineage>
</organism>
<evidence type="ECO:0000313" key="9">
    <source>
        <dbReference type="EMBL" id="MFB9887741.1"/>
    </source>
</evidence>
<protein>
    <recommendedName>
        <fullName evidence="2">histidine kinase</fullName>
        <ecNumber evidence="2">2.7.13.3</ecNumber>
    </recommendedName>
</protein>
<keyword evidence="10" id="KW-1185">Reference proteome</keyword>
<comment type="catalytic activity">
    <reaction evidence="1">
        <text>ATP + protein L-histidine = ADP + protein N-phospho-L-histidine.</text>
        <dbReference type="EC" id="2.7.13.3"/>
    </reaction>
</comment>
<evidence type="ECO:0000313" key="10">
    <source>
        <dbReference type="Proteomes" id="UP001589628"/>
    </source>
</evidence>
<dbReference type="PANTHER" id="PTHR42878:SF7">
    <property type="entry name" value="SENSOR HISTIDINE KINASE GLRK"/>
    <property type="match status" value="1"/>
</dbReference>
<dbReference type="GO" id="GO:0016301">
    <property type="term" value="F:kinase activity"/>
    <property type="evidence" value="ECO:0007669"/>
    <property type="project" value="UniProtKB-KW"/>
</dbReference>
<keyword evidence="7" id="KW-0902">Two-component regulatory system</keyword>
<dbReference type="InterPro" id="IPR003594">
    <property type="entry name" value="HATPase_dom"/>
</dbReference>
<dbReference type="SUPFAM" id="SSF55874">
    <property type="entry name" value="ATPase domain of HSP90 chaperone/DNA topoisomerase II/histidine kinase"/>
    <property type="match status" value="1"/>
</dbReference>
<evidence type="ECO:0000256" key="3">
    <source>
        <dbReference type="ARBA" id="ARBA00022679"/>
    </source>
</evidence>
<name>A0ABV5ZES2_9GAMM</name>
<dbReference type="Gene3D" id="3.30.565.10">
    <property type="entry name" value="Histidine kinase-like ATPase, C-terminal domain"/>
    <property type="match status" value="1"/>
</dbReference>
<keyword evidence="6" id="KW-0067">ATP-binding</keyword>
<dbReference type="PROSITE" id="PS50109">
    <property type="entry name" value="HIS_KIN"/>
    <property type="match status" value="1"/>
</dbReference>
<sequence>MSDSQLDVRLVLAGTVHESKNRLIHMQQLLEQLRAHPASQDGALASALASLEQDVRKVNHDLVRMLQLYRLHAHNYTLQPDSHMLLEFLEDQLFFFQPMLDTKDLHISIDADDELVAWFDATLMELTLSTILFNALDFAFKQIQIRAWATEGYVCIRISDDGQGFSEQSQERHGIDAELHTGLGLTFARSVMAQHEAAGCLGEVVTGRDDTLGGAFVELRLPA</sequence>
<evidence type="ECO:0000256" key="2">
    <source>
        <dbReference type="ARBA" id="ARBA00012438"/>
    </source>
</evidence>
<dbReference type="SMART" id="SM00387">
    <property type="entry name" value="HATPase_c"/>
    <property type="match status" value="1"/>
</dbReference>
<proteinExistence type="predicted"/>
<evidence type="ECO:0000256" key="1">
    <source>
        <dbReference type="ARBA" id="ARBA00000085"/>
    </source>
</evidence>
<dbReference type="EMBL" id="JBHLZN010000006">
    <property type="protein sequence ID" value="MFB9887741.1"/>
    <property type="molecule type" value="Genomic_DNA"/>
</dbReference>
<keyword evidence="3" id="KW-0808">Transferase</keyword>
<feature type="domain" description="Histidine kinase" evidence="8">
    <location>
        <begin position="14"/>
        <end position="223"/>
    </location>
</feature>
<keyword evidence="5 9" id="KW-0418">Kinase</keyword>
<dbReference type="InterPro" id="IPR005467">
    <property type="entry name" value="His_kinase_dom"/>
</dbReference>
<dbReference type="Pfam" id="PF02518">
    <property type="entry name" value="HATPase_c"/>
    <property type="match status" value="1"/>
</dbReference>
<evidence type="ECO:0000256" key="7">
    <source>
        <dbReference type="ARBA" id="ARBA00023012"/>
    </source>
</evidence>
<comment type="caution">
    <text evidence="9">The sequence shown here is derived from an EMBL/GenBank/DDBJ whole genome shotgun (WGS) entry which is preliminary data.</text>
</comment>
<dbReference type="PANTHER" id="PTHR42878">
    <property type="entry name" value="TWO-COMPONENT HISTIDINE KINASE"/>
    <property type="match status" value="1"/>
</dbReference>